<name>A0ABR9GE17_9GAMM</name>
<accession>A0ABR9GE17</accession>
<dbReference type="Gene3D" id="1.10.357.10">
    <property type="entry name" value="Tetracycline Repressor, domain 2"/>
    <property type="match status" value="1"/>
</dbReference>
<dbReference type="Pfam" id="PF06527">
    <property type="entry name" value="TniQ"/>
    <property type="match status" value="1"/>
</dbReference>
<organism evidence="2 3">
    <name type="scientific">Dyella acidiphila</name>
    <dbReference type="NCBI Taxonomy" id="2775866"/>
    <lineage>
        <taxon>Bacteria</taxon>
        <taxon>Pseudomonadati</taxon>
        <taxon>Pseudomonadota</taxon>
        <taxon>Gammaproteobacteria</taxon>
        <taxon>Lysobacterales</taxon>
        <taxon>Rhodanobacteraceae</taxon>
        <taxon>Dyella</taxon>
    </lineage>
</organism>
<dbReference type="InterPro" id="IPR009492">
    <property type="entry name" value="TniQ"/>
</dbReference>
<protein>
    <submittedName>
        <fullName evidence="2">TniQ family protein</fullName>
    </submittedName>
</protein>
<reference evidence="2 3" key="1">
    <citation type="submission" date="2020-09" db="EMBL/GenBank/DDBJ databases">
        <title>Dyella sp. 7MK23 isolated from forest soil.</title>
        <authorList>
            <person name="Fu J."/>
        </authorList>
    </citation>
    <scope>NUCLEOTIDE SEQUENCE [LARGE SCALE GENOMIC DNA]</scope>
    <source>
        <strain evidence="2 3">7MK23</strain>
    </source>
</reference>
<evidence type="ECO:0000259" key="1">
    <source>
        <dbReference type="Pfam" id="PF06527"/>
    </source>
</evidence>
<gene>
    <name evidence="2" type="ORF">IGX34_18100</name>
</gene>
<sequence>MRSLLPLAMEGCHTQDIEALPSYMLRLAAVHGVTLGDLIRHVARGTLEENALVAASRGQPISTLVRPNATSVLFASVIAETRAENIYNLERGTFALLSPALARSPSTFTHRLRWCPACFREQRLEAGNAYFKLAWFLAAIGACDRHRIILRDCCPHCGQCPKPWSEWTRFDRCQNCNERMDVVTTSDAVTHDPELLASDLIALVGEIAVATGPFQVGAACRYLNRVFDEAWQHEKEGELWNRVPRDDCIRYCNPEEPMTLGVVRRLAYQLEIPIADFLRGVDGANQSFGFAATCPLPRSMRAAHRQGVIDAPILVKQMELFLDDGVTPVSLREVARQLGVSVGALRYHAPMLASKLVARSEQYRRTIHTQKDTAVVRAVLDGVRSWSVGSVSPIAKKPLLRMLRNQTGLPKEKLRKAIQRLLRDQVA</sequence>
<comment type="caution">
    <text evidence="2">The sequence shown here is derived from an EMBL/GenBank/DDBJ whole genome shotgun (WGS) entry which is preliminary data.</text>
</comment>
<proteinExistence type="predicted"/>
<dbReference type="Proteomes" id="UP000651010">
    <property type="component" value="Unassembled WGS sequence"/>
</dbReference>
<dbReference type="EMBL" id="JACZZA010000012">
    <property type="protein sequence ID" value="MBE1162303.1"/>
    <property type="molecule type" value="Genomic_DNA"/>
</dbReference>
<evidence type="ECO:0000313" key="2">
    <source>
        <dbReference type="EMBL" id="MBE1162303.1"/>
    </source>
</evidence>
<evidence type="ECO:0000313" key="3">
    <source>
        <dbReference type="Proteomes" id="UP000651010"/>
    </source>
</evidence>
<feature type="domain" description="TniQ" evidence="1">
    <location>
        <begin position="13"/>
        <end position="149"/>
    </location>
</feature>
<keyword evidence="3" id="KW-1185">Reference proteome</keyword>